<evidence type="ECO:0000256" key="1">
    <source>
        <dbReference type="SAM" id="SignalP"/>
    </source>
</evidence>
<reference evidence="2" key="1">
    <citation type="submission" date="2024-03" db="EMBL/GenBank/DDBJ databases">
        <title>Venom adaptation and exaptation during the trophic switch to blood-feeding by kissing bugs (Reduviidae: Triatominae).</title>
        <authorList>
            <person name="Zdenek C.N."/>
            <person name="Cardoso F.C."/>
            <person name="Robinson S.D."/>
            <person name="Mercedes R.S."/>
            <person name="Raidjoe E.R."/>
            <person name="Hernandez-Vargas M.J."/>
            <person name="Jin J."/>
            <person name="Corzo G."/>
            <person name="Vetter I."/>
            <person name="King G.F."/>
            <person name="Fry B.G."/>
            <person name="Walker A."/>
        </authorList>
    </citation>
    <scope>NUCLEOTIDE SEQUENCE</scope>
</reference>
<organism evidence="2">
    <name type="scientific">Oncocephalus sp</name>
    <dbReference type="NCBI Taxonomy" id="2944721"/>
    <lineage>
        <taxon>Eukaryota</taxon>
        <taxon>Metazoa</taxon>
        <taxon>Ecdysozoa</taxon>
        <taxon>Arthropoda</taxon>
        <taxon>Hexapoda</taxon>
        <taxon>Insecta</taxon>
        <taxon>Pterygota</taxon>
        <taxon>Neoptera</taxon>
        <taxon>Paraneoptera</taxon>
        <taxon>Hemiptera</taxon>
        <taxon>Heteroptera</taxon>
        <taxon>Panheteroptera</taxon>
        <taxon>Cimicomorpha</taxon>
        <taxon>Reduviidae</taxon>
        <taxon>Stenopodainae</taxon>
        <taxon>Oncocephalus</taxon>
    </lineage>
</organism>
<proteinExistence type="evidence at transcript level"/>
<accession>A0AB38ZEH7</accession>
<sequence length="117" mass="13379">MLKFVRIIAVFACVLLINHVEAQEPRPTNIPCKGCTYKLEVDDEHINYTLKKILAGRSDNLELVKIIKVTGQPLDGIKYKIQFEAVDKMTNDAKICDTIFYLKNKDIDMRTFNCAAK</sequence>
<dbReference type="SUPFAM" id="SSF54403">
    <property type="entry name" value="Cystatin/monellin"/>
    <property type="match status" value="1"/>
</dbReference>
<evidence type="ECO:0000313" key="2">
    <source>
        <dbReference type="EMBL" id="WXI02672.1"/>
    </source>
</evidence>
<dbReference type="InterPro" id="IPR046350">
    <property type="entry name" value="Cystatin_sf"/>
</dbReference>
<dbReference type="AlphaFoldDB" id="A0AB38ZEH7"/>
<dbReference type="Gene3D" id="3.10.450.10">
    <property type="match status" value="1"/>
</dbReference>
<dbReference type="EMBL" id="PP517422">
    <property type="protein sequence ID" value="WXI02672.1"/>
    <property type="molecule type" value="mRNA"/>
</dbReference>
<name>A0AB38ZEH7_9HEMI</name>
<protein>
    <submittedName>
        <fullName evidence="2">Venom cystatin 1</fullName>
    </submittedName>
</protein>
<feature type="signal peptide" evidence="1">
    <location>
        <begin position="1"/>
        <end position="22"/>
    </location>
</feature>
<feature type="chain" id="PRO_5044256840" evidence="1">
    <location>
        <begin position="23"/>
        <end position="117"/>
    </location>
</feature>
<keyword evidence="1" id="KW-0732">Signal</keyword>